<evidence type="ECO:0000256" key="2">
    <source>
        <dbReference type="ARBA" id="ARBA00023134"/>
    </source>
</evidence>
<dbReference type="Pfam" id="PF00071">
    <property type="entry name" value="Ras"/>
    <property type="match status" value="2"/>
</dbReference>
<dbReference type="AlphaFoldDB" id="A0A443SWP1"/>
<keyword evidence="5" id="KW-1185">Reference proteome</keyword>
<dbReference type="SMART" id="SM00174">
    <property type="entry name" value="RHO"/>
    <property type="match status" value="1"/>
</dbReference>
<evidence type="ECO:0000256" key="1">
    <source>
        <dbReference type="ARBA" id="ARBA00022741"/>
    </source>
</evidence>
<dbReference type="PRINTS" id="PR00449">
    <property type="entry name" value="RASTRNSFRMNG"/>
</dbReference>
<dbReference type="CDD" id="cd00157">
    <property type="entry name" value="Rho"/>
    <property type="match status" value="1"/>
</dbReference>
<dbReference type="EMBL" id="NCKV01000025">
    <property type="protein sequence ID" value="RWS31930.1"/>
    <property type="molecule type" value="Genomic_DNA"/>
</dbReference>
<dbReference type="GO" id="GO:0003924">
    <property type="term" value="F:GTPase activity"/>
    <property type="evidence" value="ECO:0007669"/>
    <property type="project" value="InterPro"/>
</dbReference>
<dbReference type="InterPro" id="IPR027417">
    <property type="entry name" value="P-loop_NTPase"/>
</dbReference>
<comment type="caution">
    <text evidence="4">The sequence shown here is derived from an EMBL/GenBank/DDBJ whole genome shotgun (WGS) entry which is preliminary data.</text>
</comment>
<sequence length="177" mass="19641">MASNGRSFTSSSAHSNSVSNRGNKRSFKVVVVGDGSVGKTCLLIAYTTKQFPYGDYVPTADVFLLCFSVDSIHSYQNIISKWAPEIKHHCPKVPYVLVGTKTDLRPNSLSKKSSFRRSIERRCASVDDSSCRFVTRDMGKKLAAKIKATRYVESSAKTMDGVEEVSNVFAYFHIHSL</sequence>
<reference evidence="4 5" key="1">
    <citation type="journal article" date="2018" name="Gigascience">
        <title>Genomes of trombidid mites reveal novel predicted allergens and laterally-transferred genes associated with secondary metabolism.</title>
        <authorList>
            <person name="Dong X."/>
            <person name="Chaisiri K."/>
            <person name="Xia D."/>
            <person name="Armstrong S.D."/>
            <person name="Fang Y."/>
            <person name="Donnelly M.J."/>
            <person name="Kadowaki T."/>
            <person name="McGarry J.W."/>
            <person name="Darby A.C."/>
            <person name="Makepeace B.L."/>
        </authorList>
    </citation>
    <scope>NUCLEOTIDE SEQUENCE [LARGE SCALE GENOMIC DNA]</scope>
    <source>
        <strain evidence="4">UoL-UT</strain>
    </source>
</reference>
<keyword evidence="2" id="KW-0342">GTP-binding</keyword>
<dbReference type="SMART" id="SM00173">
    <property type="entry name" value="RAS"/>
    <property type="match status" value="1"/>
</dbReference>
<dbReference type="GO" id="GO:0022412">
    <property type="term" value="P:cellular process involved in reproduction in multicellular organism"/>
    <property type="evidence" value="ECO:0007669"/>
    <property type="project" value="UniProtKB-ARBA"/>
</dbReference>
<evidence type="ECO:0000256" key="3">
    <source>
        <dbReference type="SAM" id="MobiDB-lite"/>
    </source>
</evidence>
<dbReference type="SUPFAM" id="SSF52540">
    <property type="entry name" value="P-loop containing nucleoside triphosphate hydrolases"/>
    <property type="match status" value="1"/>
</dbReference>
<accession>A0A443SWP1</accession>
<organism evidence="4 5">
    <name type="scientific">Leptotrombidium deliense</name>
    <dbReference type="NCBI Taxonomy" id="299467"/>
    <lineage>
        <taxon>Eukaryota</taxon>
        <taxon>Metazoa</taxon>
        <taxon>Ecdysozoa</taxon>
        <taxon>Arthropoda</taxon>
        <taxon>Chelicerata</taxon>
        <taxon>Arachnida</taxon>
        <taxon>Acari</taxon>
        <taxon>Acariformes</taxon>
        <taxon>Trombidiformes</taxon>
        <taxon>Prostigmata</taxon>
        <taxon>Anystina</taxon>
        <taxon>Parasitengona</taxon>
        <taxon>Trombiculoidea</taxon>
        <taxon>Trombiculidae</taxon>
        <taxon>Leptotrombidium</taxon>
    </lineage>
</organism>
<dbReference type="InterPro" id="IPR003578">
    <property type="entry name" value="Small_GTPase_Rho"/>
</dbReference>
<keyword evidence="1" id="KW-0547">Nucleotide-binding</keyword>
<dbReference type="VEuPathDB" id="VectorBase:LDEU000110"/>
<gene>
    <name evidence="4" type="ORF">B4U80_07078</name>
</gene>
<dbReference type="Proteomes" id="UP000288716">
    <property type="component" value="Unassembled WGS sequence"/>
</dbReference>
<dbReference type="STRING" id="299467.A0A443SWP1"/>
<protein>
    <submittedName>
        <fullName evidence="4">Ras-related C3 botulinum toxin substrate 1-like protein</fullName>
    </submittedName>
</protein>
<dbReference type="PROSITE" id="PS51420">
    <property type="entry name" value="RHO"/>
    <property type="match status" value="1"/>
</dbReference>
<dbReference type="InterPro" id="IPR001806">
    <property type="entry name" value="Small_GTPase"/>
</dbReference>
<evidence type="ECO:0000313" key="4">
    <source>
        <dbReference type="EMBL" id="RWS31930.1"/>
    </source>
</evidence>
<proteinExistence type="predicted"/>
<dbReference type="GO" id="GO:0003006">
    <property type="term" value="P:developmental process involved in reproduction"/>
    <property type="evidence" value="ECO:0007669"/>
    <property type="project" value="UniProtKB-ARBA"/>
</dbReference>
<feature type="compositionally biased region" description="Low complexity" evidence="3">
    <location>
        <begin position="7"/>
        <end position="19"/>
    </location>
</feature>
<evidence type="ECO:0000313" key="5">
    <source>
        <dbReference type="Proteomes" id="UP000288716"/>
    </source>
</evidence>
<dbReference type="GO" id="GO:0005525">
    <property type="term" value="F:GTP binding"/>
    <property type="evidence" value="ECO:0007669"/>
    <property type="project" value="UniProtKB-KW"/>
</dbReference>
<feature type="region of interest" description="Disordered" evidence="3">
    <location>
        <begin position="1"/>
        <end position="21"/>
    </location>
</feature>
<dbReference type="SMART" id="SM00175">
    <property type="entry name" value="RAB"/>
    <property type="match status" value="1"/>
</dbReference>
<dbReference type="Gene3D" id="3.40.50.300">
    <property type="entry name" value="P-loop containing nucleotide triphosphate hydrolases"/>
    <property type="match status" value="2"/>
</dbReference>
<dbReference type="GO" id="GO:0007264">
    <property type="term" value="P:small GTPase-mediated signal transduction"/>
    <property type="evidence" value="ECO:0007669"/>
    <property type="project" value="InterPro"/>
</dbReference>
<dbReference type="PANTHER" id="PTHR24072">
    <property type="entry name" value="RHO FAMILY GTPASE"/>
    <property type="match status" value="1"/>
</dbReference>
<dbReference type="OrthoDB" id="6480963at2759"/>
<dbReference type="GO" id="GO:0035006">
    <property type="term" value="P:melanization defense response"/>
    <property type="evidence" value="ECO:0007669"/>
    <property type="project" value="UniProtKB-ARBA"/>
</dbReference>
<name>A0A443SWP1_9ACAR</name>
<dbReference type="PROSITE" id="PS51419">
    <property type="entry name" value="RAB"/>
    <property type="match status" value="1"/>
</dbReference>
<dbReference type="GO" id="GO:0035099">
    <property type="term" value="P:hemocyte migration"/>
    <property type="evidence" value="ECO:0007669"/>
    <property type="project" value="UniProtKB-ARBA"/>
</dbReference>
<dbReference type="GO" id="GO:0001667">
    <property type="term" value="P:ameboidal-type cell migration"/>
    <property type="evidence" value="ECO:0007669"/>
    <property type="project" value="UniProtKB-ARBA"/>
</dbReference>